<dbReference type="AlphaFoldDB" id="A0A4Y9YI88"/>
<dbReference type="EMBL" id="SEKV01000197">
    <property type="protein sequence ID" value="TFY61700.1"/>
    <property type="molecule type" value="Genomic_DNA"/>
</dbReference>
<sequence length="84" mass="9364">MEILYIVTVEVISILRVYALNPRDRLSPLAVVVLTLLAATYDTFTAVKSETIDGPLGCVVVPESPLYRPCSYPILPRLRMDIDN</sequence>
<dbReference type="Proteomes" id="UP000298390">
    <property type="component" value="Unassembled WGS sequence"/>
</dbReference>
<proteinExistence type="predicted"/>
<accession>A0A4Y9YI88</accession>
<protein>
    <submittedName>
        <fullName evidence="1">Uncharacterized protein</fullName>
    </submittedName>
</protein>
<name>A0A4Y9YI88_9APHY</name>
<evidence type="ECO:0000313" key="2">
    <source>
        <dbReference type="Proteomes" id="UP000298390"/>
    </source>
</evidence>
<organism evidence="1 2">
    <name type="scientific">Rhodofomes roseus</name>
    <dbReference type="NCBI Taxonomy" id="34475"/>
    <lineage>
        <taxon>Eukaryota</taxon>
        <taxon>Fungi</taxon>
        <taxon>Dikarya</taxon>
        <taxon>Basidiomycota</taxon>
        <taxon>Agaricomycotina</taxon>
        <taxon>Agaricomycetes</taxon>
        <taxon>Polyporales</taxon>
        <taxon>Rhodofomes</taxon>
    </lineage>
</organism>
<reference evidence="1 2" key="1">
    <citation type="submission" date="2019-01" db="EMBL/GenBank/DDBJ databases">
        <title>Genome sequencing of the rare red list fungi Fomitopsis rosea.</title>
        <authorList>
            <person name="Buettner E."/>
            <person name="Kellner H."/>
        </authorList>
    </citation>
    <scope>NUCLEOTIDE SEQUENCE [LARGE SCALE GENOMIC DNA]</scope>
    <source>
        <strain evidence="1 2">DSM 105464</strain>
    </source>
</reference>
<evidence type="ECO:0000313" key="1">
    <source>
        <dbReference type="EMBL" id="TFY61700.1"/>
    </source>
</evidence>
<gene>
    <name evidence="1" type="ORF">EVJ58_g4348</name>
</gene>
<comment type="caution">
    <text evidence="1">The sequence shown here is derived from an EMBL/GenBank/DDBJ whole genome shotgun (WGS) entry which is preliminary data.</text>
</comment>